<proteinExistence type="inferred from homology"/>
<keyword evidence="10" id="KW-1185">Reference proteome</keyword>
<evidence type="ECO:0000256" key="2">
    <source>
        <dbReference type="ARBA" id="ARBA00004236"/>
    </source>
</evidence>
<keyword evidence="7" id="KW-0927">Auxin signaling pathway</keyword>
<gene>
    <name evidence="9" type="ORF">HRI_002605400</name>
</gene>
<evidence type="ECO:0000256" key="3">
    <source>
        <dbReference type="ARBA" id="ARBA00010067"/>
    </source>
</evidence>
<dbReference type="Proteomes" id="UP001165190">
    <property type="component" value="Unassembled WGS sequence"/>
</dbReference>
<keyword evidence="4" id="KW-0813">Transport</keyword>
<feature type="region of interest" description="Disordered" evidence="8">
    <location>
        <begin position="328"/>
        <end position="360"/>
    </location>
</feature>
<name>A0A9W7M6J0_HIBTR</name>
<evidence type="ECO:0000313" key="9">
    <source>
        <dbReference type="EMBL" id="GMI89361.1"/>
    </source>
</evidence>
<sequence length="400" mass="44495">MFRFKKTQIREGRYKHNRDNPSFSSSLLDQICRSIDDNNGVAGTGREESLKFCRETMQKQACLVDKRMENKVSDKKIADRIFFSSSSSSSGSSYGGFSSSDTESMYGLKTKAPCFVPSRHKPVGTSLSAPPGKPLFYEQRPQDHVVDVHAPKSSSAVKIHGDLKKTKQPVSPGSRLASFIYSLFTTGNNNSKKTKNPTSTLRHDDEVSTVCSSTSRSCLSKNSPSVSIFVDGDGRPCGQKCVYRGQGSRMLPVSASTLRYDDEVSTTCSSSSRPCISNNSPLTREKSCDRVKRRVRFCPASIVVDHNSRPCEKKCVYEEQRSRLRPILVPTTHNIGNSPSRKSEDNHYIDEDDDASSDSSSDLFELDLVLMSNERYREELPVYETTNVKTNRAIANGLIL</sequence>
<reference evidence="9" key="1">
    <citation type="submission" date="2023-05" db="EMBL/GenBank/DDBJ databases">
        <title>Genome and transcriptome analyses reveal genes involved in the formation of fine ridges on petal epidermal cells in Hibiscus trionum.</title>
        <authorList>
            <person name="Koshimizu S."/>
            <person name="Masuda S."/>
            <person name="Ishii T."/>
            <person name="Shirasu K."/>
            <person name="Hoshino A."/>
            <person name="Arita M."/>
        </authorList>
    </citation>
    <scope>NUCLEOTIDE SEQUENCE</scope>
    <source>
        <strain evidence="9">Hamamatsu line</strain>
    </source>
</reference>
<evidence type="ECO:0000256" key="5">
    <source>
        <dbReference type="ARBA" id="ARBA00022475"/>
    </source>
</evidence>
<evidence type="ECO:0000313" key="10">
    <source>
        <dbReference type="Proteomes" id="UP001165190"/>
    </source>
</evidence>
<dbReference type="InterPro" id="IPR039621">
    <property type="entry name" value="BG1-like"/>
</dbReference>
<dbReference type="OrthoDB" id="680041at2759"/>
<comment type="caution">
    <text evidence="9">The sequence shown here is derived from an EMBL/GenBank/DDBJ whole genome shotgun (WGS) entry which is preliminary data.</text>
</comment>
<feature type="compositionally biased region" description="Polar residues" evidence="8">
    <location>
        <begin position="331"/>
        <end position="340"/>
    </location>
</feature>
<evidence type="ECO:0000256" key="1">
    <source>
        <dbReference type="ARBA" id="ARBA00002281"/>
    </source>
</evidence>
<accession>A0A9W7M6J0</accession>
<keyword evidence="5" id="KW-1003">Cell membrane</keyword>
<comment type="subcellular location">
    <subcellularLocation>
        <location evidence="2">Cell membrane</location>
    </subcellularLocation>
</comment>
<evidence type="ECO:0000256" key="8">
    <source>
        <dbReference type="SAM" id="MobiDB-lite"/>
    </source>
</evidence>
<protein>
    <submittedName>
        <fullName evidence="9">Uncharacterized protein</fullName>
    </submittedName>
</protein>
<dbReference type="PANTHER" id="PTHR33541">
    <property type="entry name" value="PROTEIN BIG GRAIN 1-LIKE A-RELATED"/>
    <property type="match status" value="1"/>
</dbReference>
<dbReference type="EMBL" id="BSYR01000022">
    <property type="protein sequence ID" value="GMI89361.1"/>
    <property type="molecule type" value="Genomic_DNA"/>
</dbReference>
<dbReference type="GO" id="GO:0009734">
    <property type="term" value="P:auxin-activated signaling pathway"/>
    <property type="evidence" value="ECO:0007669"/>
    <property type="project" value="UniProtKB-KW"/>
</dbReference>
<comment type="function">
    <text evidence="1">Involved in auxin transport. Regulator of the auxin signaling pathway.</text>
</comment>
<comment type="similarity">
    <text evidence="3">Belongs to the BIG GRAIN 1 (BG1) plant protein family.</text>
</comment>
<dbReference type="AlphaFoldDB" id="A0A9W7M6J0"/>
<keyword evidence="6" id="KW-0472">Membrane</keyword>
<dbReference type="PANTHER" id="PTHR33541:SF28">
    <property type="entry name" value="PROTEIN BIG GRAIN 1-LIKE A"/>
    <property type="match status" value="1"/>
</dbReference>
<organism evidence="9 10">
    <name type="scientific">Hibiscus trionum</name>
    <name type="common">Flower of an hour</name>
    <dbReference type="NCBI Taxonomy" id="183268"/>
    <lineage>
        <taxon>Eukaryota</taxon>
        <taxon>Viridiplantae</taxon>
        <taxon>Streptophyta</taxon>
        <taxon>Embryophyta</taxon>
        <taxon>Tracheophyta</taxon>
        <taxon>Spermatophyta</taxon>
        <taxon>Magnoliopsida</taxon>
        <taxon>eudicotyledons</taxon>
        <taxon>Gunneridae</taxon>
        <taxon>Pentapetalae</taxon>
        <taxon>rosids</taxon>
        <taxon>malvids</taxon>
        <taxon>Malvales</taxon>
        <taxon>Malvaceae</taxon>
        <taxon>Malvoideae</taxon>
        <taxon>Hibiscus</taxon>
    </lineage>
</organism>
<evidence type="ECO:0000256" key="7">
    <source>
        <dbReference type="ARBA" id="ARBA00023294"/>
    </source>
</evidence>
<evidence type="ECO:0000256" key="6">
    <source>
        <dbReference type="ARBA" id="ARBA00023136"/>
    </source>
</evidence>
<evidence type="ECO:0000256" key="4">
    <source>
        <dbReference type="ARBA" id="ARBA00022448"/>
    </source>
</evidence>
<dbReference type="GO" id="GO:0005886">
    <property type="term" value="C:plasma membrane"/>
    <property type="evidence" value="ECO:0007669"/>
    <property type="project" value="UniProtKB-SubCell"/>
</dbReference>